<organism evidence="1 2">
    <name type="scientific">Coniosporium uncinatum</name>
    <dbReference type="NCBI Taxonomy" id="93489"/>
    <lineage>
        <taxon>Eukaryota</taxon>
        <taxon>Fungi</taxon>
        <taxon>Dikarya</taxon>
        <taxon>Ascomycota</taxon>
        <taxon>Pezizomycotina</taxon>
        <taxon>Dothideomycetes</taxon>
        <taxon>Dothideomycetes incertae sedis</taxon>
        <taxon>Coniosporium</taxon>
    </lineage>
</organism>
<name>A0ACC3D4Z7_9PEZI</name>
<gene>
    <name evidence="1" type="ORF">LTS18_005379</name>
</gene>
<comment type="caution">
    <text evidence="1">The sequence shown here is derived from an EMBL/GenBank/DDBJ whole genome shotgun (WGS) entry which is preliminary data.</text>
</comment>
<protein>
    <submittedName>
        <fullName evidence="1">Uncharacterized protein</fullName>
    </submittedName>
</protein>
<keyword evidence="2" id="KW-1185">Reference proteome</keyword>
<evidence type="ECO:0000313" key="2">
    <source>
        <dbReference type="Proteomes" id="UP001186974"/>
    </source>
</evidence>
<accession>A0ACC3D4Z7</accession>
<sequence length="804" mass="89244">MGSSDPPSCAEATSNRPSRNDSVTNSASAAPRKSHPSDNNIQAPRLDEIVVLRPAPSAGQALTTRKDDAGAPDESFRRFQSQSPKRKVSDSAEVAAGEKKRARVQWLVGPEEEIEPPGHCEEGCTDQESEDEEAEIEREWQMIMERQRQERSPDKGKGRARSPIQTRRQAREQSPSRGKAREREQLLVKSNGTPQEQDKYGAMLELQGITEAEVEESFEMQLAMWMSQTDGTSMASMAAGEGSSSRSSRPFTDGPARLPPQLAQSINRMLGKEDTPQESSSDEPSVAVKNFLKFYKRNLEMEGEPAPDIKFRDLRKAPLVPPRPPWTKQSNKSSEDLSWPPTRHLDWLSQPPGRPPSMLSRPPAQPPQKKPQEPQKPQPQISVVESGDDEDQCPQCLKKCHLMEALAHIEEGCEVGAEMYQGLLARQIECEAELERKKLASQVPNDEEATKRREAPRSRGSSKQEYEGRARVRLFGQGATVPCPLCKDDYLYSQGEVDDHWIHGCATVLERDRGFATQHGRRTRSPPRASKHKLKVVNPDQEVSESSSRDTMPPTKENSEPLTKASNDPGERTGPASGTRMDISNVITKQATPLPEASGHLSKDAEEQARPAPQASEGAFKDAVEHIQQVPATADDLPTDAAEHTIPALEVSVNTSEAATRPSTAASEAPELSLNSTAEPIRPPIRPPDSYLRPNRSIDRIEELEYINLAGISTREERRELRQHRKKSDRSRASELQSRIQQARQLQEHRDAGGVGYPFLWTKETRAYWNTGGPPQAAPIPRGPPPSPCGPEDKSQETKKQRLI</sequence>
<reference evidence="1" key="1">
    <citation type="submission" date="2024-09" db="EMBL/GenBank/DDBJ databases">
        <title>Black Yeasts Isolated from many extreme environments.</title>
        <authorList>
            <person name="Coleine C."/>
            <person name="Stajich J.E."/>
            <person name="Selbmann L."/>
        </authorList>
    </citation>
    <scope>NUCLEOTIDE SEQUENCE</scope>
    <source>
        <strain evidence="1">CCFEE 5737</strain>
    </source>
</reference>
<dbReference type="Proteomes" id="UP001186974">
    <property type="component" value="Unassembled WGS sequence"/>
</dbReference>
<dbReference type="EMBL" id="JAWDJW010007609">
    <property type="protein sequence ID" value="KAK3061817.1"/>
    <property type="molecule type" value="Genomic_DNA"/>
</dbReference>
<evidence type="ECO:0000313" key="1">
    <source>
        <dbReference type="EMBL" id="KAK3061817.1"/>
    </source>
</evidence>
<proteinExistence type="predicted"/>
<feature type="non-terminal residue" evidence="1">
    <location>
        <position position="804"/>
    </location>
</feature>